<keyword evidence="2" id="KW-1185">Reference proteome</keyword>
<evidence type="ECO:0000313" key="1">
    <source>
        <dbReference type="EMBL" id="KRX18854.1"/>
    </source>
</evidence>
<sequence>MNHRAGYDKLHEIATSASASQKPYGAFLMAGRFGGNFISKFGNAASVCTDADVDNHANDAN</sequence>
<dbReference type="AlphaFoldDB" id="A0A0V0RWK2"/>
<reference evidence="1 2" key="1">
    <citation type="submission" date="2015-01" db="EMBL/GenBank/DDBJ databases">
        <title>Evolution of Trichinella species and genotypes.</title>
        <authorList>
            <person name="Korhonen P.K."/>
            <person name="Edoardo P."/>
            <person name="Giuseppe L.R."/>
            <person name="Gasser R.B."/>
        </authorList>
    </citation>
    <scope>NUCLEOTIDE SEQUENCE [LARGE SCALE GENOMIC DNA]</scope>
    <source>
        <strain evidence="1">ISS37</strain>
    </source>
</reference>
<accession>A0A0V0RWK2</accession>
<name>A0A0V0RWK2_9BILA</name>
<evidence type="ECO:0000313" key="2">
    <source>
        <dbReference type="Proteomes" id="UP000054630"/>
    </source>
</evidence>
<comment type="caution">
    <text evidence="1">The sequence shown here is derived from an EMBL/GenBank/DDBJ whole genome shotgun (WGS) entry which is preliminary data.</text>
</comment>
<protein>
    <submittedName>
        <fullName evidence="1">Uncharacterized protein</fullName>
    </submittedName>
</protein>
<gene>
    <name evidence="1" type="ORF">T07_12623</name>
</gene>
<organism evidence="1 2">
    <name type="scientific">Trichinella nelsoni</name>
    <dbReference type="NCBI Taxonomy" id="6336"/>
    <lineage>
        <taxon>Eukaryota</taxon>
        <taxon>Metazoa</taxon>
        <taxon>Ecdysozoa</taxon>
        <taxon>Nematoda</taxon>
        <taxon>Enoplea</taxon>
        <taxon>Dorylaimia</taxon>
        <taxon>Trichinellida</taxon>
        <taxon>Trichinellidae</taxon>
        <taxon>Trichinella</taxon>
    </lineage>
</organism>
<dbReference type="EMBL" id="JYDL01000067">
    <property type="protein sequence ID" value="KRX18854.1"/>
    <property type="molecule type" value="Genomic_DNA"/>
</dbReference>
<proteinExistence type="predicted"/>
<dbReference type="Proteomes" id="UP000054630">
    <property type="component" value="Unassembled WGS sequence"/>
</dbReference>